<gene>
    <name evidence="4" type="ORF">BRAN1462_LOCUS16065</name>
</gene>
<dbReference type="GO" id="GO:0035556">
    <property type="term" value="P:intracellular signal transduction"/>
    <property type="evidence" value="ECO:0007669"/>
    <property type="project" value="InterPro"/>
</dbReference>
<evidence type="ECO:0000313" key="4">
    <source>
        <dbReference type="EMBL" id="CAD9541877.1"/>
    </source>
</evidence>
<dbReference type="Pfam" id="PF00211">
    <property type="entry name" value="Guanylate_cyc"/>
    <property type="match status" value="1"/>
</dbReference>
<dbReference type="EMBL" id="HBGW01025337">
    <property type="protein sequence ID" value="CAD9541877.1"/>
    <property type="molecule type" value="Transcribed_RNA"/>
</dbReference>
<feature type="region of interest" description="Disordered" evidence="1">
    <location>
        <begin position="14"/>
        <end position="53"/>
    </location>
</feature>
<sequence length="1110" mass="121290">MPVPHCCIAEVARQHRPPAASPAEGGWPAGDEAADSDSSSSGSSSRTAAHTEVSIMDDIRARMGRLQAGAPSEDETRGRIAEKSFMSASRAACSFAPTPSLAPSRWPEWRLGQWRCSIPLRVTVVAAVLLVVLLSWGGMFVTLEEFTGSVGSKAISSCSSAISSQGRLITNLTRTNSRDICAGILSEMKIMVERYIQTPANDAVDAMWGHMRTVEKFGSLKDSMDSFEERRSLNYYAWQEICSQWSLTPDRTASPSGQVGNASNYPRLDWLHITWENEQTTGVMVRDTGYTGQVDAEVFESPGGTPGEPSNATFWLVDPESGDLVEPPAQRRNLTPTLRPFYTVQRWIYEAASRRPGGAGAVGATRAWSELYIFIDGNLGLSWTAPIAFCGNYSCFQGVVSADIRLKSISWDCQQHWLSLQQQTASEGTVIGTDNSTIFIVDMYSPRFPNQTGMLVGASHADLAMVGGNLTYAVSSPQAIVRSTAKSLIQRFHTWNDERLERPEPLWTSFRLSEAHRDEPLFAECLESPDDGLSMDGDCVKVGAMPLWLDYNRDTRWLMVVVLPAASFRQQGKQVVREVGANLDAFSHSWRRRARNAAVLGISLLVGIVAIGTTLSLCLSCVVMAPLQRLSDLMRRLADLDFTDESGELERLCDGEFSRIRDVAKLQQAFCSLSRGTEAFARFVPETVVRHIVQGDQRATRLHVEPREVTIMFSVIQDAAGLSEHLPQSDFLLMLTRYFSVMTRIVECFDGVVGEIMTEPPGLLVFWNTPLSVECHAAKACAAALAQQEAARELTEEFSRQGLPEIGIHIGIHTGPVLTGNIGSEMKMKFGCLGDPMNLASRLAGLCKVYGVGVICSCATHETLPDAMVCRRLDLVKVKGRHEPTKIYEVVGQGDEEWPDAMPQAGDDLELGRACGKCAMCGTGTSTTSRTSSAAAPRPLPSTAFAVTTSMRMSSEALTRKSASLFRPHLWSSVLRRAAGAPQGLHAHREASSRTRGSKESKESKGSRARAASSTPGPCRPLCQRHSGRVTEEMRTYVARYEDALAAYQQARFGDARRLAEALLEDHPGDLSAASLYRRAGLHVGTDGGVANLSDEELRAWTGVVNMVHK</sequence>
<feature type="domain" description="Guanylate cyclase" evidence="3">
    <location>
        <begin position="710"/>
        <end position="844"/>
    </location>
</feature>
<dbReference type="SMART" id="SM00044">
    <property type="entry name" value="CYCc"/>
    <property type="match status" value="1"/>
</dbReference>
<keyword evidence="2" id="KW-0812">Transmembrane</keyword>
<dbReference type="GO" id="GO:0009190">
    <property type="term" value="P:cyclic nucleotide biosynthetic process"/>
    <property type="evidence" value="ECO:0007669"/>
    <property type="project" value="InterPro"/>
</dbReference>
<dbReference type="InterPro" id="IPR001054">
    <property type="entry name" value="A/G_cyclase"/>
</dbReference>
<feature type="compositionally biased region" description="Basic and acidic residues" evidence="1">
    <location>
        <begin position="987"/>
        <end position="1006"/>
    </location>
</feature>
<dbReference type="PANTHER" id="PTHR43081:SF1">
    <property type="entry name" value="ADENYLATE CYCLASE, TERMINAL-DIFFERENTIATION SPECIFIC"/>
    <property type="match status" value="1"/>
</dbReference>
<accession>A0A7S2NIN4</accession>
<feature type="region of interest" description="Disordered" evidence="1">
    <location>
        <begin position="981"/>
        <end position="1027"/>
    </location>
</feature>
<dbReference type="InterPro" id="IPR050697">
    <property type="entry name" value="Adenylyl/Guanylyl_Cyclase_3/4"/>
</dbReference>
<organism evidence="4">
    <name type="scientific">Zooxanthella nutricula</name>
    <dbReference type="NCBI Taxonomy" id="1333877"/>
    <lineage>
        <taxon>Eukaryota</taxon>
        <taxon>Sar</taxon>
        <taxon>Alveolata</taxon>
        <taxon>Dinophyceae</taxon>
        <taxon>Peridiniales</taxon>
        <taxon>Peridiniales incertae sedis</taxon>
        <taxon>Zooxanthella</taxon>
    </lineage>
</organism>
<evidence type="ECO:0000256" key="2">
    <source>
        <dbReference type="SAM" id="Phobius"/>
    </source>
</evidence>
<protein>
    <recommendedName>
        <fullName evidence="3">Guanylate cyclase domain-containing protein</fullName>
    </recommendedName>
</protein>
<dbReference type="CDD" id="cd07302">
    <property type="entry name" value="CHD"/>
    <property type="match status" value="1"/>
</dbReference>
<dbReference type="AlphaFoldDB" id="A0A7S2NIN4"/>
<evidence type="ECO:0000256" key="1">
    <source>
        <dbReference type="SAM" id="MobiDB-lite"/>
    </source>
</evidence>
<evidence type="ECO:0000259" key="3">
    <source>
        <dbReference type="PROSITE" id="PS50125"/>
    </source>
</evidence>
<keyword evidence="2" id="KW-0472">Membrane</keyword>
<dbReference type="PANTHER" id="PTHR43081">
    <property type="entry name" value="ADENYLATE CYCLASE, TERMINAL-DIFFERENTIATION SPECIFIC-RELATED"/>
    <property type="match status" value="1"/>
</dbReference>
<feature type="compositionally biased region" description="Low complexity" evidence="1">
    <location>
        <begin position="36"/>
        <end position="45"/>
    </location>
</feature>
<reference evidence="4" key="1">
    <citation type="submission" date="2021-01" db="EMBL/GenBank/DDBJ databases">
        <authorList>
            <person name="Corre E."/>
            <person name="Pelletier E."/>
            <person name="Niang G."/>
            <person name="Scheremetjew M."/>
            <person name="Finn R."/>
            <person name="Kale V."/>
            <person name="Holt S."/>
            <person name="Cochrane G."/>
            <person name="Meng A."/>
            <person name="Brown T."/>
            <person name="Cohen L."/>
        </authorList>
    </citation>
    <scope>NUCLEOTIDE SEQUENCE</scope>
    <source>
        <strain evidence="4">RCC3387</strain>
    </source>
</reference>
<proteinExistence type="predicted"/>
<name>A0A7S2NIN4_9DINO</name>
<feature type="transmembrane region" description="Helical" evidence="2">
    <location>
        <begin position="120"/>
        <end position="143"/>
    </location>
</feature>
<dbReference type="InterPro" id="IPR029787">
    <property type="entry name" value="Nucleotide_cyclase"/>
</dbReference>
<dbReference type="SUPFAM" id="SSF55073">
    <property type="entry name" value="Nucleotide cyclase"/>
    <property type="match status" value="1"/>
</dbReference>
<dbReference type="PROSITE" id="PS50125">
    <property type="entry name" value="GUANYLATE_CYCLASE_2"/>
    <property type="match status" value="1"/>
</dbReference>
<keyword evidence="2" id="KW-1133">Transmembrane helix</keyword>
<dbReference type="Gene3D" id="3.30.70.1230">
    <property type="entry name" value="Nucleotide cyclase"/>
    <property type="match status" value="1"/>
</dbReference>